<comment type="caution">
    <text evidence="1">The sequence shown here is derived from an EMBL/GenBank/DDBJ whole genome shotgun (WGS) entry which is preliminary data.</text>
</comment>
<gene>
    <name evidence="1" type="ORF">MENTE1834_LOCUS24457</name>
</gene>
<accession>A0ACB0ZEY2</accession>
<name>A0ACB0ZEY2_MELEN</name>
<dbReference type="EMBL" id="CAVMJV010000032">
    <property type="protein sequence ID" value="CAK5077531.1"/>
    <property type="molecule type" value="Genomic_DNA"/>
</dbReference>
<evidence type="ECO:0000313" key="2">
    <source>
        <dbReference type="Proteomes" id="UP001497535"/>
    </source>
</evidence>
<proteinExistence type="predicted"/>
<organism evidence="1 2">
    <name type="scientific">Meloidogyne enterolobii</name>
    <name type="common">Root-knot nematode worm</name>
    <name type="synonym">Meloidogyne mayaguensis</name>
    <dbReference type="NCBI Taxonomy" id="390850"/>
    <lineage>
        <taxon>Eukaryota</taxon>
        <taxon>Metazoa</taxon>
        <taxon>Ecdysozoa</taxon>
        <taxon>Nematoda</taxon>
        <taxon>Chromadorea</taxon>
        <taxon>Rhabditida</taxon>
        <taxon>Tylenchina</taxon>
        <taxon>Tylenchomorpha</taxon>
        <taxon>Tylenchoidea</taxon>
        <taxon>Meloidogynidae</taxon>
        <taxon>Meloidogyninae</taxon>
        <taxon>Meloidogyne</taxon>
    </lineage>
</organism>
<keyword evidence="2" id="KW-1185">Reference proteome</keyword>
<evidence type="ECO:0000313" key="1">
    <source>
        <dbReference type="EMBL" id="CAK5077531.1"/>
    </source>
</evidence>
<reference evidence="1" key="1">
    <citation type="submission" date="2023-11" db="EMBL/GenBank/DDBJ databases">
        <authorList>
            <person name="Poullet M."/>
        </authorList>
    </citation>
    <scope>NUCLEOTIDE SEQUENCE</scope>
    <source>
        <strain evidence="1">E1834</strain>
    </source>
</reference>
<protein>
    <submittedName>
        <fullName evidence="1">Uncharacterized protein</fullName>
    </submittedName>
</protein>
<dbReference type="Proteomes" id="UP001497535">
    <property type="component" value="Unassembled WGS sequence"/>
</dbReference>
<sequence length="68" mass="7691">MYKRLGIFGSKMKEKLTENTNLPISQRWPSKNSGEEKSNNTENENKIAEDKIVDIESGISGLRTISSF</sequence>